<comment type="caution">
    <text evidence="3">The sequence shown here is derived from an EMBL/GenBank/DDBJ whole genome shotgun (WGS) entry which is preliminary data.</text>
</comment>
<dbReference type="InterPro" id="IPR023365">
    <property type="entry name" value="Sortase_dom-sf"/>
</dbReference>
<organism evidence="3 4">
    <name type="scientific">Candidatus Amunia macphersoniae</name>
    <dbReference type="NCBI Taxonomy" id="3127014"/>
    <lineage>
        <taxon>Bacteria</taxon>
        <taxon>Bacillati</taxon>
        <taxon>Candidatus Dormiibacterota</taxon>
        <taxon>Candidatus Dormibacteria</taxon>
        <taxon>Candidatus Aeolococcales</taxon>
        <taxon>Candidatus Aeolococcaceae</taxon>
        <taxon>Candidatus Amunia</taxon>
    </lineage>
</organism>
<keyword evidence="1" id="KW-0378">Hydrolase</keyword>
<protein>
    <submittedName>
        <fullName evidence="3">Sortase</fullName>
    </submittedName>
</protein>
<sequence length="209" mass="22478">MAERQRPEIEWRFGPGSKRPPVWVRWTRRVATLGGLAGIVTGIVLAIQFMQTPAILLDQPSAPISAYAAAHSASSSPNAAPRTGLWIEVPSLSIALPIKPGDGSNNIPDWVALQYPGTAAPGNSGNSYLYAHGLRGMFGTLLFAKGGEAIILHNYTTGSLQTLHISRVVGRTRWDDASWIGQFAPVPMLTLQTCVGADIHSDRWIVQAT</sequence>
<dbReference type="Proteomes" id="UP000614410">
    <property type="component" value="Unassembled WGS sequence"/>
</dbReference>
<feature type="transmembrane region" description="Helical" evidence="2">
    <location>
        <begin position="30"/>
        <end position="50"/>
    </location>
</feature>
<reference evidence="3 4" key="1">
    <citation type="submission" date="2020-10" db="EMBL/GenBank/DDBJ databases">
        <title>Ca. Dormibacterota MAGs.</title>
        <authorList>
            <person name="Montgomery K."/>
        </authorList>
    </citation>
    <scope>NUCLEOTIDE SEQUENCE [LARGE SCALE GENOMIC DNA]</scope>
    <source>
        <strain evidence="3">Mitchell_Peninsula_5</strain>
    </source>
</reference>
<keyword evidence="2" id="KW-1133">Transmembrane helix</keyword>
<evidence type="ECO:0000256" key="1">
    <source>
        <dbReference type="ARBA" id="ARBA00022801"/>
    </source>
</evidence>
<dbReference type="SUPFAM" id="SSF63817">
    <property type="entry name" value="Sortase"/>
    <property type="match status" value="1"/>
</dbReference>
<evidence type="ECO:0000313" key="4">
    <source>
        <dbReference type="Proteomes" id="UP000614410"/>
    </source>
</evidence>
<gene>
    <name evidence="3" type="ORF">JF887_06505</name>
</gene>
<dbReference type="AlphaFoldDB" id="A0A934N9I1"/>
<dbReference type="GO" id="GO:0016787">
    <property type="term" value="F:hydrolase activity"/>
    <property type="evidence" value="ECO:0007669"/>
    <property type="project" value="UniProtKB-KW"/>
</dbReference>
<dbReference type="Gene3D" id="2.40.260.10">
    <property type="entry name" value="Sortase"/>
    <property type="match status" value="1"/>
</dbReference>
<keyword evidence="2" id="KW-0812">Transmembrane</keyword>
<proteinExistence type="predicted"/>
<dbReference type="InterPro" id="IPR005754">
    <property type="entry name" value="Sortase"/>
</dbReference>
<dbReference type="Pfam" id="PF04203">
    <property type="entry name" value="Sortase"/>
    <property type="match status" value="1"/>
</dbReference>
<evidence type="ECO:0000313" key="3">
    <source>
        <dbReference type="EMBL" id="MBJ7609067.1"/>
    </source>
</evidence>
<dbReference type="EMBL" id="JAEKNN010000029">
    <property type="protein sequence ID" value="MBJ7609067.1"/>
    <property type="molecule type" value="Genomic_DNA"/>
</dbReference>
<evidence type="ECO:0000256" key="2">
    <source>
        <dbReference type="SAM" id="Phobius"/>
    </source>
</evidence>
<keyword evidence="2" id="KW-0472">Membrane</keyword>
<accession>A0A934N9I1</accession>
<name>A0A934N9I1_9BACT</name>